<evidence type="ECO:0000313" key="2">
    <source>
        <dbReference type="Proteomes" id="UP000501690"/>
    </source>
</evidence>
<dbReference type="Proteomes" id="UP000501690">
    <property type="component" value="Linkage Group LG6"/>
</dbReference>
<accession>A0A4D6M898</accession>
<proteinExistence type="predicted"/>
<evidence type="ECO:0000313" key="1">
    <source>
        <dbReference type="EMBL" id="QCD96346.1"/>
    </source>
</evidence>
<reference evidence="1 2" key="1">
    <citation type="submission" date="2019-04" db="EMBL/GenBank/DDBJ databases">
        <title>An improved genome assembly and genetic linkage map for asparagus bean, Vigna unguiculata ssp. sesquipedialis.</title>
        <authorList>
            <person name="Xia Q."/>
            <person name="Zhang R."/>
            <person name="Dong Y."/>
        </authorList>
    </citation>
    <scope>NUCLEOTIDE SEQUENCE [LARGE SCALE GENOMIC DNA]</scope>
    <source>
        <tissue evidence="1">Leaf</tissue>
    </source>
</reference>
<dbReference type="EMBL" id="CP039350">
    <property type="protein sequence ID" value="QCD96346.1"/>
    <property type="molecule type" value="Genomic_DNA"/>
</dbReference>
<organism evidence="1 2">
    <name type="scientific">Vigna unguiculata</name>
    <name type="common">Cowpea</name>
    <dbReference type="NCBI Taxonomy" id="3917"/>
    <lineage>
        <taxon>Eukaryota</taxon>
        <taxon>Viridiplantae</taxon>
        <taxon>Streptophyta</taxon>
        <taxon>Embryophyta</taxon>
        <taxon>Tracheophyta</taxon>
        <taxon>Spermatophyta</taxon>
        <taxon>Magnoliopsida</taxon>
        <taxon>eudicotyledons</taxon>
        <taxon>Gunneridae</taxon>
        <taxon>Pentapetalae</taxon>
        <taxon>rosids</taxon>
        <taxon>fabids</taxon>
        <taxon>Fabales</taxon>
        <taxon>Fabaceae</taxon>
        <taxon>Papilionoideae</taxon>
        <taxon>50 kb inversion clade</taxon>
        <taxon>NPAAA clade</taxon>
        <taxon>indigoferoid/millettioid clade</taxon>
        <taxon>Phaseoleae</taxon>
        <taxon>Vigna</taxon>
    </lineage>
</organism>
<name>A0A4D6M898_VIGUN</name>
<dbReference type="AlphaFoldDB" id="A0A4D6M898"/>
<protein>
    <submittedName>
        <fullName evidence="1">Uncharacterized protein</fullName>
    </submittedName>
</protein>
<gene>
    <name evidence="1" type="ORF">DEO72_LG6g1048</name>
</gene>
<sequence>MQHHHSIISAPRAVTAATTDLPPSTTNCNALPVAATATSIVNHHCTCEPDSNPHTLRPLSHVIFSVRKPWRQRRRSCTFISHNNHHLLPHESATEHAPDLLSSRTTINARQNQSALALRIRHAATTTITATTPPSL</sequence>
<keyword evidence="2" id="KW-1185">Reference proteome</keyword>